<reference evidence="3" key="1">
    <citation type="submission" date="2022-11" db="UniProtKB">
        <authorList>
            <consortium name="WormBaseParasite"/>
        </authorList>
    </citation>
    <scope>IDENTIFICATION</scope>
</reference>
<dbReference type="AlphaFoldDB" id="A0A915I9R7"/>
<accession>A0A915I9R7</accession>
<dbReference type="WBParaSite" id="nRc.2.0.1.t10513-RA">
    <property type="protein sequence ID" value="nRc.2.0.1.t10513-RA"/>
    <property type="gene ID" value="nRc.2.0.1.g10513"/>
</dbReference>
<keyword evidence="1" id="KW-0812">Transmembrane</keyword>
<name>A0A915I9R7_ROMCU</name>
<organism evidence="2 3">
    <name type="scientific">Romanomermis culicivorax</name>
    <name type="common">Nematode worm</name>
    <dbReference type="NCBI Taxonomy" id="13658"/>
    <lineage>
        <taxon>Eukaryota</taxon>
        <taxon>Metazoa</taxon>
        <taxon>Ecdysozoa</taxon>
        <taxon>Nematoda</taxon>
        <taxon>Enoplea</taxon>
        <taxon>Dorylaimia</taxon>
        <taxon>Mermithida</taxon>
        <taxon>Mermithoidea</taxon>
        <taxon>Mermithidae</taxon>
        <taxon>Romanomermis</taxon>
    </lineage>
</organism>
<proteinExistence type="predicted"/>
<protein>
    <submittedName>
        <fullName evidence="3">Uncharacterized protein</fullName>
    </submittedName>
</protein>
<keyword evidence="1" id="KW-0472">Membrane</keyword>
<sequence length="98" mass="10858">MKSLSDSCKHNISGTSGHLDVLSGLYMATFVLCISICILLFLLLRDVQDVTEFHLPPVEEMQQMGLGQDTIRVLFKAEKGADMESATNSAVQRQQVEQ</sequence>
<keyword evidence="1" id="KW-1133">Transmembrane helix</keyword>
<evidence type="ECO:0000313" key="3">
    <source>
        <dbReference type="WBParaSite" id="nRc.2.0.1.t10513-RA"/>
    </source>
</evidence>
<evidence type="ECO:0000313" key="2">
    <source>
        <dbReference type="Proteomes" id="UP000887565"/>
    </source>
</evidence>
<feature type="transmembrane region" description="Helical" evidence="1">
    <location>
        <begin position="25"/>
        <end position="44"/>
    </location>
</feature>
<dbReference type="Proteomes" id="UP000887565">
    <property type="component" value="Unplaced"/>
</dbReference>
<keyword evidence="2" id="KW-1185">Reference proteome</keyword>
<evidence type="ECO:0000256" key="1">
    <source>
        <dbReference type="SAM" id="Phobius"/>
    </source>
</evidence>